<evidence type="ECO:0000256" key="2">
    <source>
        <dbReference type="ARBA" id="ARBA00023315"/>
    </source>
</evidence>
<dbReference type="InterPro" id="IPR050832">
    <property type="entry name" value="Bact_Acetyltransf"/>
</dbReference>
<comment type="caution">
    <text evidence="4">The sequence shown here is derived from an EMBL/GenBank/DDBJ whole genome shotgun (WGS) entry which is preliminary data.</text>
</comment>
<dbReference type="AlphaFoldDB" id="A0A318QC24"/>
<dbReference type="CDD" id="cd04301">
    <property type="entry name" value="NAT_SF"/>
    <property type="match status" value="1"/>
</dbReference>
<dbReference type="Pfam" id="PF00583">
    <property type="entry name" value="Acetyltransf_1"/>
    <property type="match status" value="1"/>
</dbReference>
<dbReference type="PROSITE" id="PS51186">
    <property type="entry name" value="GNAT"/>
    <property type="match status" value="1"/>
</dbReference>
<accession>A0A318QC24</accession>
<evidence type="ECO:0000313" key="4">
    <source>
        <dbReference type="EMBL" id="PYD74772.1"/>
    </source>
</evidence>
<dbReference type="RefSeq" id="WP_110531817.1">
    <property type="nucleotide sequence ID" value="NZ_NOXG01000024.1"/>
</dbReference>
<dbReference type="PANTHER" id="PTHR43877:SF5">
    <property type="entry name" value="BLL8307 PROTEIN"/>
    <property type="match status" value="1"/>
</dbReference>
<gene>
    <name evidence="4" type="ORF">CFR71_12990</name>
</gene>
<evidence type="ECO:0000313" key="5">
    <source>
        <dbReference type="Proteomes" id="UP000247609"/>
    </source>
</evidence>
<dbReference type="EMBL" id="NOXG01000024">
    <property type="protein sequence ID" value="PYD74772.1"/>
    <property type="molecule type" value="Genomic_DNA"/>
</dbReference>
<evidence type="ECO:0000256" key="1">
    <source>
        <dbReference type="ARBA" id="ARBA00022679"/>
    </source>
</evidence>
<dbReference type="GO" id="GO:0016747">
    <property type="term" value="F:acyltransferase activity, transferring groups other than amino-acyl groups"/>
    <property type="evidence" value="ECO:0007669"/>
    <property type="project" value="InterPro"/>
</dbReference>
<dbReference type="PANTHER" id="PTHR43877">
    <property type="entry name" value="AMINOALKYLPHOSPHONATE N-ACETYLTRANSFERASE-RELATED-RELATED"/>
    <property type="match status" value="1"/>
</dbReference>
<reference evidence="4 5" key="1">
    <citation type="submission" date="2017-07" db="EMBL/GenBank/DDBJ databases">
        <title>A draft genome sequence of Komagataeibacter sp. T5K1.</title>
        <authorList>
            <person name="Skraban J."/>
            <person name="Cleenwerck I."/>
            <person name="Vandamme P."/>
            <person name="Trcek J."/>
        </authorList>
    </citation>
    <scope>NUCLEOTIDE SEQUENCE [LARGE SCALE GENOMIC DNA]</scope>
    <source>
        <strain evidence="4 5">T5K1</strain>
    </source>
</reference>
<evidence type="ECO:0000259" key="3">
    <source>
        <dbReference type="PROSITE" id="PS51186"/>
    </source>
</evidence>
<sequence>MFDIREDDLSGAQTRALLTLHLEKMHAFSPPGHALDFSGLATPEVTVWTAWDQGRIAGIGALKMLSFDTGEIKSMRTHPDFIRRGVGTAILETIIATAKQRALRRLSLETGSGAAFDPALSLYRRHGFEPGDAFGSYACNDFTRCLHLELG</sequence>
<proteinExistence type="predicted"/>
<keyword evidence="1 4" id="KW-0808">Transferase</keyword>
<dbReference type="Proteomes" id="UP000247609">
    <property type="component" value="Unassembled WGS sequence"/>
</dbReference>
<name>A0A318QC24_9PROT</name>
<dbReference type="Gene3D" id="3.40.630.30">
    <property type="match status" value="1"/>
</dbReference>
<keyword evidence="2" id="KW-0012">Acyltransferase</keyword>
<dbReference type="InterPro" id="IPR000182">
    <property type="entry name" value="GNAT_dom"/>
</dbReference>
<dbReference type="InterPro" id="IPR016181">
    <property type="entry name" value="Acyl_CoA_acyltransferase"/>
</dbReference>
<organism evidence="4 5">
    <name type="scientific">Novacetimonas pomaceti</name>
    <dbReference type="NCBI Taxonomy" id="2021998"/>
    <lineage>
        <taxon>Bacteria</taxon>
        <taxon>Pseudomonadati</taxon>
        <taxon>Pseudomonadota</taxon>
        <taxon>Alphaproteobacteria</taxon>
        <taxon>Acetobacterales</taxon>
        <taxon>Acetobacteraceae</taxon>
        <taxon>Novacetimonas</taxon>
    </lineage>
</organism>
<protein>
    <submittedName>
        <fullName evidence="4">N-acetyltransferase</fullName>
    </submittedName>
</protein>
<dbReference type="SUPFAM" id="SSF55729">
    <property type="entry name" value="Acyl-CoA N-acyltransferases (Nat)"/>
    <property type="match status" value="1"/>
</dbReference>
<feature type="domain" description="N-acetyltransferase" evidence="3">
    <location>
        <begin position="1"/>
        <end position="151"/>
    </location>
</feature>